<accession>A0A5J4KQD3</accession>
<dbReference type="Proteomes" id="UP000326912">
    <property type="component" value="Unassembled WGS sequence"/>
</dbReference>
<protein>
    <submittedName>
        <fullName evidence="1">Uncharacterized protein</fullName>
    </submittedName>
</protein>
<evidence type="ECO:0000313" key="1">
    <source>
        <dbReference type="EMBL" id="GER90065.1"/>
    </source>
</evidence>
<keyword evidence="2" id="KW-1185">Reference proteome</keyword>
<dbReference type="EMBL" id="BKZW01000002">
    <property type="protein sequence ID" value="GER90065.1"/>
    <property type="molecule type" value="Genomic_DNA"/>
</dbReference>
<proteinExistence type="predicted"/>
<comment type="caution">
    <text evidence="1">The sequence shown here is derived from an EMBL/GenBank/DDBJ whole genome shotgun (WGS) entry which is preliminary data.</text>
</comment>
<name>A0A5J4KQD3_9CHLR</name>
<gene>
    <name evidence="1" type="ORF">KDW_42270</name>
</gene>
<dbReference type="AlphaFoldDB" id="A0A5J4KQD3"/>
<evidence type="ECO:0000313" key="2">
    <source>
        <dbReference type="Proteomes" id="UP000326912"/>
    </source>
</evidence>
<sequence length="60" mass="6646">MNVILSVLPLVQCWNHTNADACDNADTNTYAGLFCAGSYSHLIEPYGKPYWERDLVLLAG</sequence>
<organism evidence="1 2">
    <name type="scientific">Dictyobacter vulcani</name>
    <dbReference type="NCBI Taxonomy" id="2607529"/>
    <lineage>
        <taxon>Bacteria</taxon>
        <taxon>Bacillati</taxon>
        <taxon>Chloroflexota</taxon>
        <taxon>Ktedonobacteria</taxon>
        <taxon>Ktedonobacterales</taxon>
        <taxon>Dictyobacteraceae</taxon>
        <taxon>Dictyobacter</taxon>
    </lineage>
</organism>
<reference evidence="1 2" key="1">
    <citation type="submission" date="2019-10" db="EMBL/GenBank/DDBJ databases">
        <title>Dictyobacter vulcani sp. nov., within the class Ktedonobacteria, isolated from soil of volcanic Mt. Zao.</title>
        <authorList>
            <person name="Zheng Y."/>
            <person name="Wang C.M."/>
            <person name="Sakai Y."/>
            <person name="Abe K."/>
            <person name="Yokota A."/>
            <person name="Yabe S."/>
        </authorList>
    </citation>
    <scope>NUCLEOTIDE SEQUENCE [LARGE SCALE GENOMIC DNA]</scope>
    <source>
        <strain evidence="1 2">W12</strain>
    </source>
</reference>